<proteinExistence type="predicted"/>
<dbReference type="AlphaFoldDB" id="A0A8S2JXN2"/>
<organism evidence="2 3">
    <name type="scientific">Didymodactylos carnosus</name>
    <dbReference type="NCBI Taxonomy" id="1234261"/>
    <lineage>
        <taxon>Eukaryota</taxon>
        <taxon>Metazoa</taxon>
        <taxon>Spiralia</taxon>
        <taxon>Gnathifera</taxon>
        <taxon>Rotifera</taxon>
        <taxon>Eurotatoria</taxon>
        <taxon>Bdelloidea</taxon>
        <taxon>Philodinida</taxon>
        <taxon>Philodinidae</taxon>
        <taxon>Didymodactylos</taxon>
    </lineage>
</organism>
<protein>
    <submittedName>
        <fullName evidence="2">Uncharacterized protein</fullName>
    </submittedName>
</protein>
<dbReference type="Proteomes" id="UP000682733">
    <property type="component" value="Unassembled WGS sequence"/>
</dbReference>
<reference evidence="2" key="1">
    <citation type="submission" date="2021-02" db="EMBL/GenBank/DDBJ databases">
        <authorList>
            <person name="Nowell W R."/>
        </authorList>
    </citation>
    <scope>NUCLEOTIDE SEQUENCE</scope>
</reference>
<accession>A0A8S2JXN2</accession>
<dbReference type="EMBL" id="CAJNOK010008007">
    <property type="protein sequence ID" value="CAF1051413.1"/>
    <property type="molecule type" value="Genomic_DNA"/>
</dbReference>
<evidence type="ECO:0000313" key="1">
    <source>
        <dbReference type="EMBL" id="CAF1051413.1"/>
    </source>
</evidence>
<comment type="caution">
    <text evidence="2">The sequence shown here is derived from an EMBL/GenBank/DDBJ whole genome shotgun (WGS) entry which is preliminary data.</text>
</comment>
<name>A0A8S2JXN2_9BILA</name>
<dbReference type="EMBL" id="CAJOBA010008018">
    <property type="protein sequence ID" value="CAF3818142.1"/>
    <property type="molecule type" value="Genomic_DNA"/>
</dbReference>
<evidence type="ECO:0000313" key="2">
    <source>
        <dbReference type="EMBL" id="CAF3818142.1"/>
    </source>
</evidence>
<sequence>MYPLPSVLIPSQIVNISHLIRTKSLITNETLPTIPGLSADSNLLILSVQASRLRYGGSATFVMTYPSDVQKVIRDEKLLQQLKLAGKRHSLSASQLDLWCIFEDGSISPAYSYDSKYGNDRASLLDCPLTDYAIHKLWQSQQKSENVLVYLTTPTSKTPLIKGDISVPQLSKLWSSQPLSLTLCTSPLHNKHKYLAQWIEFHRLVGFT</sequence>
<dbReference type="Proteomes" id="UP000677228">
    <property type="component" value="Unassembled WGS sequence"/>
</dbReference>
<evidence type="ECO:0000313" key="3">
    <source>
        <dbReference type="Proteomes" id="UP000682733"/>
    </source>
</evidence>
<gene>
    <name evidence="1" type="ORF">OVA965_LOCUS16959</name>
    <name evidence="2" type="ORF">TMI583_LOCUS16968</name>
</gene>
<feature type="non-terminal residue" evidence="2">
    <location>
        <position position="208"/>
    </location>
</feature>